<feature type="non-terminal residue" evidence="1">
    <location>
        <position position="1"/>
    </location>
</feature>
<organism evidence="1 2">
    <name type="scientific">Hymenolepis diminuta</name>
    <name type="common">Rat tapeworm</name>
    <dbReference type="NCBI Taxonomy" id="6216"/>
    <lineage>
        <taxon>Eukaryota</taxon>
        <taxon>Metazoa</taxon>
        <taxon>Spiralia</taxon>
        <taxon>Lophotrochozoa</taxon>
        <taxon>Platyhelminthes</taxon>
        <taxon>Cestoda</taxon>
        <taxon>Eucestoda</taxon>
        <taxon>Cyclophyllidea</taxon>
        <taxon>Hymenolepididae</taxon>
        <taxon>Hymenolepis</taxon>
    </lineage>
</organism>
<gene>
    <name evidence="1" type="ORF">WMSIL1_LOCUS9646</name>
</gene>
<proteinExistence type="predicted"/>
<dbReference type="Proteomes" id="UP000321570">
    <property type="component" value="Unassembled WGS sequence"/>
</dbReference>
<accession>A0A564YUH1</accession>
<reference evidence="1 2" key="1">
    <citation type="submission" date="2019-07" db="EMBL/GenBank/DDBJ databases">
        <authorList>
            <person name="Jastrzebski P J."/>
            <person name="Paukszto L."/>
            <person name="Jastrzebski P J."/>
        </authorList>
    </citation>
    <scope>NUCLEOTIDE SEQUENCE [LARGE SCALE GENOMIC DNA]</scope>
    <source>
        <strain evidence="1 2">WMS-il1</strain>
    </source>
</reference>
<dbReference type="EMBL" id="CABIJS010000399">
    <property type="protein sequence ID" value="VUZ50810.1"/>
    <property type="molecule type" value="Genomic_DNA"/>
</dbReference>
<evidence type="ECO:0000313" key="1">
    <source>
        <dbReference type="EMBL" id="VUZ50810.1"/>
    </source>
</evidence>
<name>A0A564YUH1_HYMDI</name>
<protein>
    <submittedName>
        <fullName evidence="1">Uncharacterized protein</fullName>
    </submittedName>
</protein>
<sequence>GSANSSSSFRLACRGSAYEWARVINDNQASHVYVTTPLPLRVDVYSLTLKILITSHFSWVVNISFTFHELLIS</sequence>
<keyword evidence="2" id="KW-1185">Reference proteome</keyword>
<evidence type="ECO:0000313" key="2">
    <source>
        <dbReference type="Proteomes" id="UP000321570"/>
    </source>
</evidence>
<dbReference type="AlphaFoldDB" id="A0A564YUH1"/>